<evidence type="ECO:0000313" key="1">
    <source>
        <dbReference type="EMBL" id="KAH6833288.1"/>
    </source>
</evidence>
<name>A0AAD4PAY6_PERFH</name>
<protein>
    <submittedName>
        <fullName evidence="1">Glucan synthase-like 12</fullName>
    </submittedName>
</protein>
<dbReference type="AlphaFoldDB" id="A0AAD4PAY6"/>
<dbReference type="EMBL" id="SDAM02000058">
    <property type="protein sequence ID" value="KAH6833288.1"/>
    <property type="molecule type" value="Genomic_DNA"/>
</dbReference>
<keyword evidence="2" id="KW-1185">Reference proteome</keyword>
<comment type="caution">
    <text evidence="1">The sequence shown here is derived from an EMBL/GenBank/DDBJ whole genome shotgun (WGS) entry which is preliminary data.</text>
</comment>
<proteinExistence type="predicted"/>
<accession>A0AAD4PAY6</accession>
<sequence>MQLKVELYFQKKTEGNEAVLVLDKVNQELRSYVMRNFLMGKKIWGYVCGMKSKPIEADNEKYEEQMEVWQVNNSKIITWINNSVDNSIAMTESAELRVFPPYIARCEEQRLVQFFMALRDDFEALRGNILHCSPKPNVDAIVSELIAEELRLKALESSMSLTGQQRHFFKFSTSSFRFPAMTSRPSNTAVVASSSSATSAEVLLEHLQKLLNQQPHAMSAAAGFPTSSSTGISPSEWILDSEAFHHMSPTADSFVSRIPSNSVQDLHSKRRIGTSHSFHLSPSSSDFYLWHSRIGHVSSSRLNYLVSTRRVRMEDEIDGDDDTEIEWVEVLKAVNLTEAVEVDDEILEKTQIYVPYNILPLDPESSHQAIMIYLEIKAYVAALRNTRGFPWPKGPNEKVDEDILDWL</sequence>
<dbReference type="Proteomes" id="UP001190926">
    <property type="component" value="Unassembled WGS sequence"/>
</dbReference>
<evidence type="ECO:0000313" key="2">
    <source>
        <dbReference type="Proteomes" id="UP001190926"/>
    </source>
</evidence>
<organism evidence="1 2">
    <name type="scientific">Perilla frutescens var. hirtella</name>
    <name type="common">Perilla citriodora</name>
    <name type="synonym">Perilla setoyensis</name>
    <dbReference type="NCBI Taxonomy" id="608512"/>
    <lineage>
        <taxon>Eukaryota</taxon>
        <taxon>Viridiplantae</taxon>
        <taxon>Streptophyta</taxon>
        <taxon>Embryophyta</taxon>
        <taxon>Tracheophyta</taxon>
        <taxon>Spermatophyta</taxon>
        <taxon>Magnoliopsida</taxon>
        <taxon>eudicotyledons</taxon>
        <taxon>Gunneridae</taxon>
        <taxon>Pentapetalae</taxon>
        <taxon>asterids</taxon>
        <taxon>lamiids</taxon>
        <taxon>Lamiales</taxon>
        <taxon>Lamiaceae</taxon>
        <taxon>Nepetoideae</taxon>
        <taxon>Elsholtzieae</taxon>
        <taxon>Perilla</taxon>
    </lineage>
</organism>
<reference evidence="1 2" key="1">
    <citation type="journal article" date="2021" name="Nat. Commun.">
        <title>Incipient diploidization of the medicinal plant Perilla within 10,000 years.</title>
        <authorList>
            <person name="Zhang Y."/>
            <person name="Shen Q."/>
            <person name="Leng L."/>
            <person name="Zhang D."/>
            <person name="Chen S."/>
            <person name="Shi Y."/>
            <person name="Ning Z."/>
            <person name="Chen S."/>
        </authorList>
    </citation>
    <scope>NUCLEOTIDE SEQUENCE [LARGE SCALE GENOMIC DNA]</scope>
    <source>
        <strain evidence="2">cv. PC099</strain>
    </source>
</reference>
<gene>
    <name evidence="1" type="ORF">C2S53_002387</name>
</gene>